<feature type="transmembrane region" description="Helical" evidence="1">
    <location>
        <begin position="606"/>
        <end position="628"/>
    </location>
</feature>
<dbReference type="PANTHER" id="PTHR24177:SF215">
    <property type="entry name" value="PGG DOMAIN-CONTAINING PROTEIN"/>
    <property type="match status" value="1"/>
</dbReference>
<dbReference type="Gene3D" id="1.25.40.20">
    <property type="entry name" value="Ankyrin repeat-containing domain"/>
    <property type="match status" value="2"/>
</dbReference>
<dbReference type="InterPro" id="IPR002110">
    <property type="entry name" value="Ankyrin_rpt"/>
</dbReference>
<evidence type="ECO:0000313" key="3">
    <source>
        <dbReference type="EMBL" id="KAE7995342.1"/>
    </source>
</evidence>
<sequence length="658" mass="74858">MKGDWKGMESFYNKYPDRLLDPLTIEKDTPFHIAAYSERTEQLRHFLGLLKEPTKIFAALSKQNSHGNNTFHEVATTGNIEAADLLISKLQETELKTLLEARNQLGETPVYRAGALGQSFLLKYFAKRVGNLSDHFHRSDTMSILHIAVIGQHFITGAWLLVKDKELGTRKGLNDMTCLDLLAKMRSAFKSSSRLGQMKTLFYDCLPSHYHEDYEEEAQTILSRIEDLESGKGTRTLLQFNEHTSAISRINCAIWSGLAKEWPVIDKIWQMKRRHIAALRLTKSLVKMDTTWANSFVVPDKTISLGKADCLDDGVNKREKELQSKTIEGGSKKELRSNYTPLLIAASEGIVEIVNEILLVYPQAIEHVTKDEENILHVAIKYRQMEIFRLVKKMKIIRDCRLVSRIDNRGYTILHHVADTEKYDGGTKAGPALQLQAELKWLERVRKIMPSHYVMHRNNDGKTADELFKDTHAALLKKAQKWIKETSQSCSAVAVLVATVVFAAAYTVPGGNDELGRPVFLHSPFFLFFTIMDVVSLASSLTSVVMFLSILTSPFEQENFFRSLPRKLILGFTLLFFSVTTTMLSFTATILLIIRLEKKTWTTTLIYTAAFFPVSVFALMQFPLYLAFTSCLHSLLKKLIKKVPRFFKSAVRRRSIQT</sequence>
<dbReference type="EMBL" id="CM017321">
    <property type="protein sequence ID" value="KAE7995342.1"/>
    <property type="molecule type" value="Genomic_DNA"/>
</dbReference>
<name>A0A5N6Q7Y6_9ROSI</name>
<reference evidence="3 4" key="1">
    <citation type="submission" date="2019-06" db="EMBL/GenBank/DDBJ databases">
        <title>A chromosomal-level reference genome of Carpinus fangiana (Coryloideae, Betulaceae).</title>
        <authorList>
            <person name="Yang X."/>
            <person name="Wang Z."/>
            <person name="Zhang L."/>
            <person name="Hao G."/>
            <person name="Liu J."/>
            <person name="Yang Y."/>
        </authorList>
    </citation>
    <scope>NUCLEOTIDE SEQUENCE [LARGE SCALE GENOMIC DNA]</scope>
    <source>
        <strain evidence="3">Cfa_2016G</strain>
        <tissue evidence="3">Leaf</tissue>
    </source>
</reference>
<dbReference type="SUPFAM" id="SSF48403">
    <property type="entry name" value="Ankyrin repeat"/>
    <property type="match status" value="2"/>
</dbReference>
<keyword evidence="1" id="KW-0472">Membrane</keyword>
<feature type="transmembrane region" description="Helical" evidence="1">
    <location>
        <begin position="568"/>
        <end position="594"/>
    </location>
</feature>
<keyword evidence="4" id="KW-1185">Reference proteome</keyword>
<dbReference type="SMART" id="SM00248">
    <property type="entry name" value="ANK"/>
    <property type="match status" value="5"/>
</dbReference>
<dbReference type="OrthoDB" id="1923662at2759"/>
<feature type="domain" description="PGG" evidence="2">
    <location>
        <begin position="481"/>
        <end position="591"/>
    </location>
</feature>
<protein>
    <recommendedName>
        <fullName evidence="2">PGG domain-containing protein</fullName>
    </recommendedName>
</protein>
<gene>
    <name evidence="3" type="ORF">FH972_000151</name>
</gene>
<evidence type="ECO:0000256" key="1">
    <source>
        <dbReference type="SAM" id="Phobius"/>
    </source>
</evidence>
<keyword evidence="1" id="KW-0812">Transmembrane</keyword>
<feature type="transmembrane region" description="Helical" evidence="1">
    <location>
        <begin position="526"/>
        <end position="548"/>
    </location>
</feature>
<evidence type="ECO:0000259" key="2">
    <source>
        <dbReference type="Pfam" id="PF13962"/>
    </source>
</evidence>
<dbReference type="GO" id="GO:0016020">
    <property type="term" value="C:membrane"/>
    <property type="evidence" value="ECO:0007669"/>
    <property type="project" value="TreeGrafter"/>
</dbReference>
<keyword evidence="1" id="KW-1133">Transmembrane helix</keyword>
<dbReference type="AlphaFoldDB" id="A0A5N6Q7Y6"/>
<dbReference type="Pfam" id="PF13962">
    <property type="entry name" value="PGG"/>
    <property type="match status" value="1"/>
</dbReference>
<dbReference type="Proteomes" id="UP000327013">
    <property type="component" value="Chromosome 1"/>
</dbReference>
<proteinExistence type="predicted"/>
<evidence type="ECO:0000313" key="4">
    <source>
        <dbReference type="Proteomes" id="UP000327013"/>
    </source>
</evidence>
<dbReference type="InterPro" id="IPR036770">
    <property type="entry name" value="Ankyrin_rpt-contain_sf"/>
</dbReference>
<dbReference type="InterPro" id="IPR026961">
    <property type="entry name" value="PGG_dom"/>
</dbReference>
<accession>A0A5N6Q7Y6</accession>
<dbReference type="PANTHER" id="PTHR24177">
    <property type="entry name" value="CASKIN"/>
    <property type="match status" value="1"/>
</dbReference>
<organism evidence="3 4">
    <name type="scientific">Carpinus fangiana</name>
    <dbReference type="NCBI Taxonomy" id="176857"/>
    <lineage>
        <taxon>Eukaryota</taxon>
        <taxon>Viridiplantae</taxon>
        <taxon>Streptophyta</taxon>
        <taxon>Embryophyta</taxon>
        <taxon>Tracheophyta</taxon>
        <taxon>Spermatophyta</taxon>
        <taxon>Magnoliopsida</taxon>
        <taxon>eudicotyledons</taxon>
        <taxon>Gunneridae</taxon>
        <taxon>Pentapetalae</taxon>
        <taxon>rosids</taxon>
        <taxon>fabids</taxon>
        <taxon>Fagales</taxon>
        <taxon>Betulaceae</taxon>
        <taxon>Carpinus</taxon>
    </lineage>
</organism>
<feature type="transmembrane region" description="Helical" evidence="1">
    <location>
        <begin position="486"/>
        <end position="506"/>
    </location>
</feature>